<comment type="caution">
    <text evidence="3">The sequence shown here is derived from an EMBL/GenBank/DDBJ whole genome shotgun (WGS) entry which is preliminary data.</text>
</comment>
<dbReference type="SMART" id="SM00271">
    <property type="entry name" value="DnaJ"/>
    <property type="match status" value="1"/>
</dbReference>
<feature type="domain" description="J" evidence="2">
    <location>
        <begin position="2"/>
        <end position="67"/>
    </location>
</feature>
<dbReference type="Proteomes" id="UP000034846">
    <property type="component" value="Unassembled WGS sequence"/>
</dbReference>
<dbReference type="Gene3D" id="1.10.287.110">
    <property type="entry name" value="DnaJ domain"/>
    <property type="match status" value="1"/>
</dbReference>
<evidence type="ECO:0000313" key="3">
    <source>
        <dbReference type="EMBL" id="KKW29830.1"/>
    </source>
</evidence>
<dbReference type="InterPro" id="IPR036869">
    <property type="entry name" value="J_dom_sf"/>
</dbReference>
<dbReference type="SUPFAM" id="SSF46565">
    <property type="entry name" value="Chaperone J-domain"/>
    <property type="match status" value="1"/>
</dbReference>
<gene>
    <name evidence="3" type="ORF">UY72_C0032G0006</name>
</gene>
<dbReference type="InterPro" id="IPR001623">
    <property type="entry name" value="DnaJ_domain"/>
</dbReference>
<dbReference type="InterPro" id="IPR051938">
    <property type="entry name" value="Apopto_cytoskel_mod"/>
</dbReference>
<evidence type="ECO:0000313" key="4">
    <source>
        <dbReference type="Proteomes" id="UP000034846"/>
    </source>
</evidence>
<dbReference type="AlphaFoldDB" id="A0A0G1XFY9"/>
<dbReference type="PROSITE" id="PS50076">
    <property type="entry name" value="DNAJ_2"/>
    <property type="match status" value="1"/>
</dbReference>
<accession>A0A0G1XFY9</accession>
<dbReference type="PANTHER" id="PTHR44145">
    <property type="entry name" value="DNAJ HOMOLOG SUBFAMILY A MEMBER 3, MITOCHONDRIAL"/>
    <property type="match status" value="1"/>
</dbReference>
<evidence type="ECO:0000259" key="2">
    <source>
        <dbReference type="PROSITE" id="PS50076"/>
    </source>
</evidence>
<reference evidence="3 4" key="1">
    <citation type="journal article" date="2015" name="Nature">
        <title>rRNA introns, odd ribosomes, and small enigmatic genomes across a large radiation of phyla.</title>
        <authorList>
            <person name="Brown C.T."/>
            <person name="Hug L.A."/>
            <person name="Thomas B.C."/>
            <person name="Sharon I."/>
            <person name="Castelle C.J."/>
            <person name="Singh A."/>
            <person name="Wilkins M.J."/>
            <person name="Williams K.H."/>
            <person name="Banfield J.F."/>
        </authorList>
    </citation>
    <scope>NUCLEOTIDE SEQUENCE [LARGE SCALE GENOMIC DNA]</scope>
</reference>
<name>A0A0G1XFY9_9BACT</name>
<dbReference type="EMBL" id="LCRD01000032">
    <property type="protein sequence ID" value="KKW29830.1"/>
    <property type="molecule type" value="Genomic_DNA"/>
</dbReference>
<dbReference type="Pfam" id="PF00226">
    <property type="entry name" value="DnaJ"/>
    <property type="match status" value="1"/>
</dbReference>
<protein>
    <submittedName>
        <fullName evidence="3">Chaperone protein DnaJ</fullName>
    </submittedName>
</protein>
<keyword evidence="1" id="KW-0143">Chaperone</keyword>
<proteinExistence type="predicted"/>
<dbReference type="CDD" id="cd06257">
    <property type="entry name" value="DnaJ"/>
    <property type="match status" value="1"/>
</dbReference>
<dbReference type="PANTHER" id="PTHR44145:SF3">
    <property type="entry name" value="DNAJ HOMOLOG SUBFAMILY A MEMBER 3, MITOCHONDRIAL"/>
    <property type="match status" value="1"/>
</dbReference>
<organism evidence="3 4">
    <name type="scientific">Candidatus Uhrbacteria bacterium GW2011_GWD2_52_7</name>
    <dbReference type="NCBI Taxonomy" id="1618989"/>
    <lineage>
        <taxon>Bacteria</taxon>
        <taxon>Candidatus Uhriibacteriota</taxon>
    </lineage>
</organism>
<dbReference type="PRINTS" id="PR00625">
    <property type="entry name" value="JDOMAIN"/>
</dbReference>
<dbReference type="PATRIC" id="fig|1618989.3.peg.493"/>
<evidence type="ECO:0000256" key="1">
    <source>
        <dbReference type="ARBA" id="ARBA00023186"/>
    </source>
</evidence>
<sequence length="169" mass="18442">MTYYETLGVSRDATSVEIKRAYRRLAMQLHPDTAGEDSDVARRWGEVSEAYATLIDQAKRRKYDLGNEPIDSLTALFQRPDGLRHLDAMLPSAPLAAKPGVTTACVVEVSKEIMQSGGILDVPLLSRSEPIEVPKNATRLRFGRLAGLGEPGKNGGKDGDRLVILVPRA</sequence>